<keyword evidence="3" id="KW-1185">Reference proteome</keyword>
<feature type="transmembrane region" description="Helical" evidence="1">
    <location>
        <begin position="70"/>
        <end position="94"/>
    </location>
</feature>
<dbReference type="STRING" id="1776384.GCA_900086585_02873"/>
<dbReference type="EMBL" id="QRMS01000001">
    <property type="protein sequence ID" value="RHJ89523.1"/>
    <property type="molecule type" value="Genomic_DNA"/>
</dbReference>
<dbReference type="InterPro" id="IPR002798">
    <property type="entry name" value="SpoIIM-like"/>
</dbReference>
<keyword evidence="1" id="KW-0472">Membrane</keyword>
<keyword evidence="1" id="KW-1133">Transmembrane helix</keyword>
<feature type="transmembrane region" description="Helical" evidence="1">
    <location>
        <begin position="106"/>
        <end position="128"/>
    </location>
</feature>
<protein>
    <submittedName>
        <fullName evidence="2">Stage II sporulation protein M</fullName>
    </submittedName>
</protein>
<sequence>MENWYKIERGKQNLKSKIVKLTWKVAFVFVLLTAAFAVYFYQNAELAKQIFATYLPKAQSVMNEDGTLSYVGVVMNNVFACAMCIGMGCIPFIFLPALSVLSNCMIIGALLGYGAAAGTISPLPAIVYGLLPHGIFELPAFFLSMAMGIYLCRTLTMKLLGKAKEEKILTMLNHLAKTFVLVVIPLLIIAAVIECNFTPMIMKAAGIHS</sequence>
<feature type="transmembrane region" description="Helical" evidence="1">
    <location>
        <begin position="134"/>
        <end position="153"/>
    </location>
</feature>
<gene>
    <name evidence="2" type="ORF">DW099_02830</name>
</gene>
<comment type="caution">
    <text evidence="2">The sequence shown here is derived from an EMBL/GenBank/DDBJ whole genome shotgun (WGS) entry which is preliminary data.</text>
</comment>
<dbReference type="Proteomes" id="UP000284841">
    <property type="component" value="Unassembled WGS sequence"/>
</dbReference>
<dbReference type="PANTHER" id="PTHR35337:SF1">
    <property type="entry name" value="SLR1478 PROTEIN"/>
    <property type="match status" value="1"/>
</dbReference>
<reference evidence="2 3" key="1">
    <citation type="submission" date="2018-08" db="EMBL/GenBank/DDBJ databases">
        <title>A genome reference for cultivated species of the human gut microbiota.</title>
        <authorList>
            <person name="Zou Y."/>
            <person name="Xue W."/>
            <person name="Luo G."/>
        </authorList>
    </citation>
    <scope>NUCLEOTIDE SEQUENCE [LARGE SCALE GENOMIC DNA]</scope>
    <source>
        <strain evidence="2 3">AM07-24</strain>
    </source>
</reference>
<dbReference type="AlphaFoldDB" id="A0A415E6W4"/>
<evidence type="ECO:0000313" key="3">
    <source>
        <dbReference type="Proteomes" id="UP000284841"/>
    </source>
</evidence>
<accession>A0A415E6W4</accession>
<organism evidence="2 3">
    <name type="scientific">Emergencia timonensis</name>
    <dbReference type="NCBI Taxonomy" id="1776384"/>
    <lineage>
        <taxon>Bacteria</taxon>
        <taxon>Bacillati</taxon>
        <taxon>Bacillota</taxon>
        <taxon>Clostridia</taxon>
        <taxon>Peptostreptococcales</taxon>
        <taxon>Anaerovoracaceae</taxon>
        <taxon>Emergencia</taxon>
    </lineage>
</organism>
<proteinExistence type="predicted"/>
<dbReference type="Pfam" id="PF01944">
    <property type="entry name" value="SpoIIM"/>
    <property type="match status" value="1"/>
</dbReference>
<dbReference type="OrthoDB" id="161024at2"/>
<keyword evidence="1" id="KW-0812">Transmembrane</keyword>
<feature type="transmembrane region" description="Helical" evidence="1">
    <location>
        <begin position="21"/>
        <end position="41"/>
    </location>
</feature>
<name>A0A415E6W4_9FIRM</name>
<evidence type="ECO:0000313" key="2">
    <source>
        <dbReference type="EMBL" id="RHJ89523.1"/>
    </source>
</evidence>
<evidence type="ECO:0000256" key="1">
    <source>
        <dbReference type="SAM" id="Phobius"/>
    </source>
</evidence>
<feature type="transmembrane region" description="Helical" evidence="1">
    <location>
        <begin position="174"/>
        <end position="193"/>
    </location>
</feature>
<dbReference type="PANTHER" id="PTHR35337">
    <property type="entry name" value="SLR1478 PROTEIN"/>
    <property type="match status" value="1"/>
</dbReference>